<dbReference type="NCBIfam" id="TIGR01850">
    <property type="entry name" value="argC"/>
    <property type="match status" value="1"/>
</dbReference>
<dbReference type="FunFam" id="3.30.360.10:FF:000014">
    <property type="entry name" value="N-acetyl-gamma-glutamyl-phosphate reductase"/>
    <property type="match status" value="1"/>
</dbReference>
<sequence length="347" mass="37735">MIKVSIIGATGYTGSELLRYLIPHPEVELVHLTSRSHVDTKVDSYYPFLKGSTDSKVFAELNPDTVFGDSDVVFICLPHGHSMELAAAASAYDVKVIDLGADFRLKNIDVYEATYNVEQAAPNLLKDFVYGLPEKYRDDIKDAKYIANPGCFVTGALLGILPAVGDALVDEQSIIIDSKTGVSGAGRSASVDKLLTELMGNFKAYNPLAHRHIPEIEQELNSSSENAVQVQFTPHLIPTERGIFSTIYATVKDGITKTDIIESYTKAYENEPFVHVLESGELPQMKHVAGTNGCQIAVQLDERTGRLIVLTVIDNLGKGAAGQAVQNMNIMFGLPEKSGLNTIAMMP</sequence>
<dbReference type="GO" id="GO:0005737">
    <property type="term" value="C:cytoplasm"/>
    <property type="evidence" value="ECO:0007669"/>
    <property type="project" value="UniProtKB-SubCell"/>
</dbReference>
<evidence type="ECO:0000256" key="8">
    <source>
        <dbReference type="PROSITE-ProRule" id="PRU10010"/>
    </source>
</evidence>
<feature type="active site" evidence="7 8">
    <location>
        <position position="151"/>
    </location>
</feature>
<reference evidence="10 11" key="1">
    <citation type="submission" date="2014-07" db="EMBL/GenBank/DDBJ databases">
        <authorList>
            <person name="Urmite Genomes Urmite Genomes"/>
        </authorList>
    </citation>
    <scope>NUCLEOTIDE SEQUENCE [LARGE SCALE GENOMIC DNA]</scope>
    <source>
        <strain evidence="10 11">13MG44_air</strain>
    </source>
</reference>
<organism evidence="10 11">
    <name type="scientific">Jeotgalicoccus saudimassiliensis</name>
    <dbReference type="NCBI Taxonomy" id="1461582"/>
    <lineage>
        <taxon>Bacteria</taxon>
        <taxon>Bacillati</taxon>
        <taxon>Bacillota</taxon>
        <taxon>Bacilli</taxon>
        <taxon>Bacillales</taxon>
        <taxon>Staphylococcaceae</taxon>
        <taxon>Jeotgalicoccus</taxon>
    </lineage>
</organism>
<dbReference type="CDD" id="cd17895">
    <property type="entry name" value="AGPR_1_N"/>
    <property type="match status" value="1"/>
</dbReference>
<proteinExistence type="inferred from homology"/>
<evidence type="ECO:0000313" key="11">
    <source>
        <dbReference type="Proteomes" id="UP000044136"/>
    </source>
</evidence>
<evidence type="ECO:0000259" key="9">
    <source>
        <dbReference type="SMART" id="SM00859"/>
    </source>
</evidence>
<dbReference type="SUPFAM" id="SSF51735">
    <property type="entry name" value="NAD(P)-binding Rossmann-fold domains"/>
    <property type="match status" value="1"/>
</dbReference>
<dbReference type="RefSeq" id="WP_035807325.1">
    <property type="nucleotide sequence ID" value="NZ_CCSE01000001.1"/>
</dbReference>
<evidence type="ECO:0000256" key="3">
    <source>
        <dbReference type="ARBA" id="ARBA00022605"/>
    </source>
</evidence>
<dbReference type="UniPathway" id="UPA00068">
    <property type="reaction ID" value="UER00108"/>
</dbReference>
<dbReference type="Pfam" id="PF01118">
    <property type="entry name" value="Semialdhyde_dh"/>
    <property type="match status" value="1"/>
</dbReference>
<dbReference type="Proteomes" id="UP000044136">
    <property type="component" value="Unassembled WGS sequence"/>
</dbReference>
<evidence type="ECO:0000256" key="4">
    <source>
        <dbReference type="ARBA" id="ARBA00022857"/>
    </source>
</evidence>
<dbReference type="SMART" id="SM00859">
    <property type="entry name" value="Semialdhyde_dh"/>
    <property type="match status" value="1"/>
</dbReference>
<comment type="similarity">
    <text evidence="7">Belongs to the NAGSA dehydrogenase family. Type 1 subfamily.</text>
</comment>
<evidence type="ECO:0000256" key="1">
    <source>
        <dbReference type="ARBA" id="ARBA00004862"/>
    </source>
</evidence>
<comment type="catalytic activity">
    <reaction evidence="6 7">
        <text>N-acetyl-L-glutamate 5-semialdehyde + phosphate + NADP(+) = N-acetyl-L-glutamyl 5-phosphate + NADPH + H(+)</text>
        <dbReference type="Rhea" id="RHEA:21588"/>
        <dbReference type="ChEBI" id="CHEBI:15378"/>
        <dbReference type="ChEBI" id="CHEBI:29123"/>
        <dbReference type="ChEBI" id="CHEBI:43474"/>
        <dbReference type="ChEBI" id="CHEBI:57783"/>
        <dbReference type="ChEBI" id="CHEBI:57936"/>
        <dbReference type="ChEBI" id="CHEBI:58349"/>
        <dbReference type="EC" id="1.2.1.38"/>
    </reaction>
</comment>
<keyword evidence="2 7" id="KW-0055">Arginine biosynthesis</keyword>
<keyword evidence="5 7" id="KW-0560">Oxidoreductase</keyword>
<keyword evidence="4 7" id="KW-0521">NADP</keyword>
<dbReference type="GO" id="GO:0051287">
    <property type="term" value="F:NAD binding"/>
    <property type="evidence" value="ECO:0007669"/>
    <property type="project" value="InterPro"/>
</dbReference>
<dbReference type="OrthoDB" id="9801289at2"/>
<dbReference type="InterPro" id="IPR023013">
    <property type="entry name" value="AGPR_AS"/>
</dbReference>
<evidence type="ECO:0000256" key="5">
    <source>
        <dbReference type="ARBA" id="ARBA00023002"/>
    </source>
</evidence>
<keyword evidence="3 7" id="KW-0028">Amino-acid biosynthesis</keyword>
<evidence type="ECO:0000256" key="6">
    <source>
        <dbReference type="ARBA" id="ARBA00050557"/>
    </source>
</evidence>
<feature type="domain" description="Semialdehyde dehydrogenase NAD-binding" evidence="9">
    <location>
        <begin position="3"/>
        <end position="143"/>
    </location>
</feature>
<dbReference type="GO" id="GO:0006526">
    <property type="term" value="P:L-arginine biosynthetic process"/>
    <property type="evidence" value="ECO:0007669"/>
    <property type="project" value="UniProtKB-UniRule"/>
</dbReference>
<comment type="subcellular location">
    <subcellularLocation>
        <location evidence="7">Cytoplasm</location>
    </subcellularLocation>
</comment>
<dbReference type="STRING" id="1461582.BN1048_00054"/>
<dbReference type="GO" id="GO:0070401">
    <property type="term" value="F:NADP+ binding"/>
    <property type="evidence" value="ECO:0007669"/>
    <property type="project" value="InterPro"/>
</dbReference>
<dbReference type="InterPro" id="IPR050085">
    <property type="entry name" value="AGPR"/>
</dbReference>
<dbReference type="EC" id="1.2.1.38" evidence="7"/>
<protein>
    <recommendedName>
        <fullName evidence="7">N-acetyl-gamma-glutamyl-phosphate reductase</fullName>
        <shortName evidence="7">AGPR</shortName>
        <ecNumber evidence="7">1.2.1.38</ecNumber>
    </recommendedName>
    <alternativeName>
        <fullName evidence="7">N-acetyl-glutamate semialdehyde dehydrogenase</fullName>
        <shortName evidence="7">NAGSA dehydrogenase</shortName>
    </alternativeName>
</protein>
<dbReference type="Gene3D" id="3.30.360.10">
    <property type="entry name" value="Dihydrodipicolinate Reductase, domain 2"/>
    <property type="match status" value="1"/>
</dbReference>
<keyword evidence="7" id="KW-0963">Cytoplasm</keyword>
<name>A0A078LY40_9STAP</name>
<comment type="function">
    <text evidence="7">Catalyzes the NADPH-dependent reduction of N-acetyl-5-glutamyl phosphate to yield N-acetyl-L-glutamate 5-semialdehyde.</text>
</comment>
<dbReference type="InterPro" id="IPR000534">
    <property type="entry name" value="Semialdehyde_DH_NAD-bd"/>
</dbReference>
<dbReference type="GO" id="GO:0003942">
    <property type="term" value="F:N-acetyl-gamma-glutamyl-phosphate reductase activity"/>
    <property type="evidence" value="ECO:0007669"/>
    <property type="project" value="UniProtKB-UniRule"/>
</dbReference>
<keyword evidence="11" id="KW-1185">Reference proteome</keyword>
<comment type="pathway">
    <text evidence="1 7">Amino-acid biosynthesis; L-arginine biosynthesis; N(2)-acetyl-L-ornithine from L-glutamate: step 3/4.</text>
</comment>
<evidence type="ECO:0000256" key="7">
    <source>
        <dbReference type="HAMAP-Rule" id="MF_00150"/>
    </source>
</evidence>
<dbReference type="CDD" id="cd23934">
    <property type="entry name" value="AGPR_1_C"/>
    <property type="match status" value="1"/>
</dbReference>
<dbReference type="AlphaFoldDB" id="A0A078LY40"/>
<dbReference type="InterPro" id="IPR058924">
    <property type="entry name" value="AGPR_dimerisation_dom"/>
</dbReference>
<dbReference type="SUPFAM" id="SSF55347">
    <property type="entry name" value="Glyceraldehyde-3-phosphate dehydrogenase-like, C-terminal domain"/>
    <property type="match status" value="1"/>
</dbReference>
<dbReference type="PANTHER" id="PTHR32338">
    <property type="entry name" value="N-ACETYL-GAMMA-GLUTAMYL-PHOSPHATE REDUCTASE, CHLOROPLASTIC-RELATED-RELATED"/>
    <property type="match status" value="1"/>
</dbReference>
<dbReference type="Gene3D" id="3.40.50.720">
    <property type="entry name" value="NAD(P)-binding Rossmann-like Domain"/>
    <property type="match status" value="1"/>
</dbReference>
<evidence type="ECO:0000256" key="2">
    <source>
        <dbReference type="ARBA" id="ARBA00022571"/>
    </source>
</evidence>
<dbReference type="PANTHER" id="PTHR32338:SF10">
    <property type="entry name" value="N-ACETYL-GAMMA-GLUTAMYL-PHOSPHATE REDUCTASE, CHLOROPLASTIC-RELATED"/>
    <property type="match status" value="1"/>
</dbReference>
<dbReference type="HOGENOM" id="CLU_006384_0_1_9"/>
<dbReference type="InterPro" id="IPR036291">
    <property type="entry name" value="NAD(P)-bd_dom_sf"/>
</dbReference>
<gene>
    <name evidence="7 10" type="primary">argC</name>
    <name evidence="10" type="ORF">BN1048_00054</name>
</gene>
<dbReference type="InterPro" id="IPR000706">
    <property type="entry name" value="AGPR_type-1"/>
</dbReference>
<evidence type="ECO:0000313" key="10">
    <source>
        <dbReference type="EMBL" id="CDZ98935.1"/>
    </source>
</evidence>
<dbReference type="Pfam" id="PF22698">
    <property type="entry name" value="Semialdhyde_dhC_1"/>
    <property type="match status" value="1"/>
</dbReference>
<dbReference type="HAMAP" id="MF_00150">
    <property type="entry name" value="ArgC_type1"/>
    <property type="match status" value="1"/>
</dbReference>
<dbReference type="eggNOG" id="COG0002">
    <property type="taxonomic scope" value="Bacteria"/>
</dbReference>
<accession>A0A078LY40</accession>
<dbReference type="EMBL" id="CCSE01000001">
    <property type="protein sequence ID" value="CDZ98935.1"/>
    <property type="molecule type" value="Genomic_DNA"/>
</dbReference>
<dbReference type="PROSITE" id="PS01224">
    <property type="entry name" value="ARGC"/>
    <property type="match status" value="1"/>
</dbReference>